<protein>
    <submittedName>
        <fullName evidence="2">Uncharacterized protein</fullName>
    </submittedName>
</protein>
<sequence length="103" mass="12651">AAQRKDRRKRKRQALAQARECGTETAAILVLLRLHEEWLERERLAQDEFRLRSEREEAARKRKEEEERMIKEEWEAQQRKEREEKEQKQQEKRDREVKRAPGG</sequence>
<dbReference type="Ensembl" id="ENSLCAT00010010680.1">
    <property type="protein sequence ID" value="ENSLCAP00010010449.1"/>
    <property type="gene ID" value="ENSLCAG00010004989.1"/>
</dbReference>
<reference evidence="3" key="1">
    <citation type="submission" date="2015-09" db="EMBL/GenBank/DDBJ databases">
        <authorList>
            <person name="Sai Rama Sridatta P."/>
        </authorList>
    </citation>
    <scope>NUCLEOTIDE SEQUENCE [LARGE SCALE GENOMIC DNA]</scope>
</reference>
<evidence type="ECO:0000313" key="2">
    <source>
        <dbReference type="Ensembl" id="ENSLCAP00010010449.1"/>
    </source>
</evidence>
<dbReference type="InParanoid" id="A0A4W6CFU1"/>
<evidence type="ECO:0000256" key="1">
    <source>
        <dbReference type="SAM" id="MobiDB-lite"/>
    </source>
</evidence>
<organism evidence="2 3">
    <name type="scientific">Lates calcarifer</name>
    <name type="common">Barramundi</name>
    <name type="synonym">Holocentrus calcarifer</name>
    <dbReference type="NCBI Taxonomy" id="8187"/>
    <lineage>
        <taxon>Eukaryota</taxon>
        <taxon>Metazoa</taxon>
        <taxon>Chordata</taxon>
        <taxon>Craniata</taxon>
        <taxon>Vertebrata</taxon>
        <taxon>Euteleostomi</taxon>
        <taxon>Actinopterygii</taxon>
        <taxon>Neopterygii</taxon>
        <taxon>Teleostei</taxon>
        <taxon>Neoteleostei</taxon>
        <taxon>Acanthomorphata</taxon>
        <taxon>Carangaria</taxon>
        <taxon>Carangaria incertae sedis</taxon>
        <taxon>Centropomidae</taxon>
        <taxon>Lates</taxon>
    </lineage>
</organism>
<dbReference type="GeneTree" id="ENSGT01000000220501"/>
<dbReference type="Proteomes" id="UP000314980">
    <property type="component" value="Unassembled WGS sequence"/>
</dbReference>
<reference evidence="2" key="2">
    <citation type="submission" date="2025-08" db="UniProtKB">
        <authorList>
            <consortium name="Ensembl"/>
        </authorList>
    </citation>
    <scope>IDENTIFICATION</scope>
</reference>
<feature type="region of interest" description="Disordered" evidence="1">
    <location>
        <begin position="73"/>
        <end position="103"/>
    </location>
</feature>
<dbReference type="AlphaFoldDB" id="A0A4W6CFU1"/>
<dbReference type="STRING" id="8187.ENSLCAP00010010449"/>
<proteinExistence type="predicted"/>
<reference evidence="2" key="3">
    <citation type="submission" date="2025-09" db="UniProtKB">
        <authorList>
            <consortium name="Ensembl"/>
        </authorList>
    </citation>
    <scope>IDENTIFICATION</scope>
</reference>
<name>A0A4W6CFU1_LATCA</name>
<evidence type="ECO:0000313" key="3">
    <source>
        <dbReference type="Proteomes" id="UP000314980"/>
    </source>
</evidence>
<keyword evidence="3" id="KW-1185">Reference proteome</keyword>
<accession>A0A4W6CFU1</accession>